<dbReference type="Pfam" id="PF04082">
    <property type="entry name" value="Fungal_trans"/>
    <property type="match status" value="1"/>
</dbReference>
<dbReference type="Pfam" id="PF00172">
    <property type="entry name" value="Zn_clus"/>
    <property type="match status" value="1"/>
</dbReference>
<dbReference type="InterPro" id="IPR007219">
    <property type="entry name" value="XnlR_reg_dom"/>
</dbReference>
<dbReference type="STRING" id="1036612.A0A1L9U084"/>
<dbReference type="EMBL" id="KV878582">
    <property type="protein sequence ID" value="OJJ65107.1"/>
    <property type="molecule type" value="Genomic_DNA"/>
</dbReference>
<dbReference type="PROSITE" id="PS00463">
    <property type="entry name" value="ZN2_CY6_FUNGAL_1"/>
    <property type="match status" value="1"/>
</dbReference>
<dbReference type="InterPro" id="IPR051615">
    <property type="entry name" value="Transcr_Regulatory_Elem"/>
</dbReference>
<evidence type="ECO:0000256" key="4">
    <source>
        <dbReference type="ARBA" id="ARBA00023015"/>
    </source>
</evidence>
<evidence type="ECO:0000259" key="9">
    <source>
        <dbReference type="PROSITE" id="PS50048"/>
    </source>
</evidence>
<evidence type="ECO:0000256" key="2">
    <source>
        <dbReference type="ARBA" id="ARBA00022723"/>
    </source>
</evidence>
<feature type="compositionally biased region" description="Polar residues" evidence="8">
    <location>
        <begin position="86"/>
        <end position="117"/>
    </location>
</feature>
<sequence length="682" mass="75848">MVDITPRGSPQLLRAPASAATCRTCRNCRRRKVKCNGQQPKCGTCQSRGIDCVYPQDARRTVVRAKRADVRTLQSKIESLQGRLETLTQSPSVGESQALGLSQPSPGTVPITLSPSGNRRRGIDKAHSPEPGLADDGPQVYGATSLLHDQSSDTPLANQRIGDVETGLLSDETIKDKLISNAAIRRQEELSLSSTPSIAANIDFDGVPMDLAMHLFDLHWNRQHLSYLLTYRPAIMDSLIRNGPYVNKLLLNAIFLQSSMYSDRVSPFFGNKQSNAKGLIFYDRFKALLPNYIDKPTIATVVALLTAAACLVPYGYQSAGWALSGIGYQMVIDLGCHLDSPASSKEAAIEQEMKKRVYWAAYVGDKLQSLFLGRPVAVHATTGNVTQVYLDTFEEMEEWTPYIDPVAHVDASIPVYRGRPSRAISTFQAFVQLCEIAGHIIEAFYSVSSRAKSESTLLQIKQDVTAKLDIWRHKLPSWLRFDPSVDSTPPPHQITPHALYWTLVILTEQAFLSRGCFDFTLSPDAAEVSRQRCIQAALSIWKLVEAYKQAFTLRRAQYGISYATYCAVLVMLQHTHHDNHEYVGCIRFFWSALWEYQRGCCYGLTRPLKLLRSLMRRLESVPDYIEAEGPVGNWPAPAEAGQPLLNPEVNLGFDLEPWDPSLLSGIPDELFADDTIFGIFGG</sequence>
<dbReference type="GO" id="GO:0000981">
    <property type="term" value="F:DNA-binding transcription factor activity, RNA polymerase II-specific"/>
    <property type="evidence" value="ECO:0007669"/>
    <property type="project" value="InterPro"/>
</dbReference>
<evidence type="ECO:0000313" key="11">
    <source>
        <dbReference type="Proteomes" id="UP000184356"/>
    </source>
</evidence>
<dbReference type="GO" id="GO:0003677">
    <property type="term" value="F:DNA binding"/>
    <property type="evidence" value="ECO:0007669"/>
    <property type="project" value="UniProtKB-KW"/>
</dbReference>
<evidence type="ECO:0000313" key="10">
    <source>
        <dbReference type="EMBL" id="OJJ65107.1"/>
    </source>
</evidence>
<name>A0A1L9U084_9EURO</name>
<dbReference type="PANTHER" id="PTHR31313">
    <property type="entry name" value="TY1 ENHANCER ACTIVATOR"/>
    <property type="match status" value="1"/>
</dbReference>
<keyword evidence="4" id="KW-0805">Transcription regulation</keyword>
<keyword evidence="6" id="KW-0804">Transcription</keyword>
<dbReference type="GO" id="GO:0008270">
    <property type="term" value="F:zinc ion binding"/>
    <property type="evidence" value="ECO:0007669"/>
    <property type="project" value="InterPro"/>
</dbReference>
<dbReference type="PROSITE" id="PS50048">
    <property type="entry name" value="ZN2_CY6_FUNGAL_2"/>
    <property type="match status" value="1"/>
</dbReference>
<evidence type="ECO:0000256" key="7">
    <source>
        <dbReference type="ARBA" id="ARBA00023242"/>
    </source>
</evidence>
<keyword evidence="7" id="KW-0539">Nucleus</keyword>
<evidence type="ECO:0000256" key="6">
    <source>
        <dbReference type="ARBA" id="ARBA00023163"/>
    </source>
</evidence>
<dbReference type="Gene3D" id="4.10.240.10">
    <property type="entry name" value="Zn(2)-C6 fungal-type DNA-binding domain"/>
    <property type="match status" value="1"/>
</dbReference>
<dbReference type="RefSeq" id="XP_040708913.1">
    <property type="nucleotide sequence ID" value="XM_040844354.1"/>
</dbReference>
<keyword evidence="2" id="KW-0479">Metal-binding</keyword>
<dbReference type="SMART" id="SM00906">
    <property type="entry name" value="Fungal_trans"/>
    <property type="match status" value="1"/>
</dbReference>
<feature type="domain" description="Zn(2)-C6 fungal-type" evidence="9">
    <location>
        <begin position="24"/>
        <end position="54"/>
    </location>
</feature>
<dbReference type="SUPFAM" id="SSF57701">
    <property type="entry name" value="Zn2/Cys6 DNA-binding domain"/>
    <property type="match status" value="1"/>
</dbReference>
<keyword evidence="5" id="KW-0238">DNA-binding</keyword>
<evidence type="ECO:0000256" key="3">
    <source>
        <dbReference type="ARBA" id="ARBA00022833"/>
    </source>
</evidence>
<dbReference type="PANTHER" id="PTHR31313:SF86">
    <property type="entry name" value="ZN(2)-C6 FUNGAL-TYPE DOMAIN-CONTAINING PROTEIN"/>
    <property type="match status" value="1"/>
</dbReference>
<dbReference type="CDD" id="cd00067">
    <property type="entry name" value="GAL4"/>
    <property type="match status" value="1"/>
</dbReference>
<dbReference type="VEuPathDB" id="FungiDB:ASPSYDRAFT_27062"/>
<gene>
    <name evidence="10" type="ORF">ASPSYDRAFT_27062</name>
</gene>
<reference evidence="11" key="1">
    <citation type="journal article" date="2017" name="Genome Biol.">
        <title>Comparative genomics reveals high biological diversity and specific adaptations in the industrially and medically important fungal genus Aspergillus.</title>
        <authorList>
            <person name="de Vries R.P."/>
            <person name="Riley R."/>
            <person name="Wiebenga A."/>
            <person name="Aguilar-Osorio G."/>
            <person name="Amillis S."/>
            <person name="Uchima C.A."/>
            <person name="Anderluh G."/>
            <person name="Asadollahi M."/>
            <person name="Askin M."/>
            <person name="Barry K."/>
            <person name="Battaglia E."/>
            <person name="Bayram O."/>
            <person name="Benocci T."/>
            <person name="Braus-Stromeyer S.A."/>
            <person name="Caldana C."/>
            <person name="Canovas D."/>
            <person name="Cerqueira G.C."/>
            <person name="Chen F."/>
            <person name="Chen W."/>
            <person name="Choi C."/>
            <person name="Clum A."/>
            <person name="Dos Santos R.A."/>
            <person name="Damasio A.R."/>
            <person name="Diallinas G."/>
            <person name="Emri T."/>
            <person name="Fekete E."/>
            <person name="Flipphi M."/>
            <person name="Freyberg S."/>
            <person name="Gallo A."/>
            <person name="Gournas C."/>
            <person name="Habgood R."/>
            <person name="Hainaut M."/>
            <person name="Harispe M.L."/>
            <person name="Henrissat B."/>
            <person name="Hilden K.S."/>
            <person name="Hope R."/>
            <person name="Hossain A."/>
            <person name="Karabika E."/>
            <person name="Karaffa L."/>
            <person name="Karanyi Z."/>
            <person name="Krasevec N."/>
            <person name="Kuo A."/>
            <person name="Kusch H."/>
            <person name="LaButti K."/>
            <person name="Lagendijk E.L."/>
            <person name="Lapidus A."/>
            <person name="Levasseur A."/>
            <person name="Lindquist E."/>
            <person name="Lipzen A."/>
            <person name="Logrieco A.F."/>
            <person name="MacCabe A."/>
            <person name="Maekelae M.R."/>
            <person name="Malavazi I."/>
            <person name="Melin P."/>
            <person name="Meyer V."/>
            <person name="Mielnichuk N."/>
            <person name="Miskei M."/>
            <person name="Molnar A.P."/>
            <person name="Mule G."/>
            <person name="Ngan C.Y."/>
            <person name="Orejas M."/>
            <person name="Orosz E."/>
            <person name="Ouedraogo J.P."/>
            <person name="Overkamp K.M."/>
            <person name="Park H.-S."/>
            <person name="Perrone G."/>
            <person name="Piumi F."/>
            <person name="Punt P.J."/>
            <person name="Ram A.F."/>
            <person name="Ramon A."/>
            <person name="Rauscher S."/>
            <person name="Record E."/>
            <person name="Riano-Pachon D.M."/>
            <person name="Robert V."/>
            <person name="Roehrig J."/>
            <person name="Ruller R."/>
            <person name="Salamov A."/>
            <person name="Salih N.S."/>
            <person name="Samson R.A."/>
            <person name="Sandor E."/>
            <person name="Sanguinetti M."/>
            <person name="Schuetze T."/>
            <person name="Sepcic K."/>
            <person name="Shelest E."/>
            <person name="Sherlock G."/>
            <person name="Sophianopoulou V."/>
            <person name="Squina F.M."/>
            <person name="Sun H."/>
            <person name="Susca A."/>
            <person name="Todd R.B."/>
            <person name="Tsang A."/>
            <person name="Unkles S.E."/>
            <person name="van de Wiele N."/>
            <person name="van Rossen-Uffink D."/>
            <person name="Oliveira J.V."/>
            <person name="Vesth T.C."/>
            <person name="Visser J."/>
            <person name="Yu J.-H."/>
            <person name="Zhou M."/>
            <person name="Andersen M.R."/>
            <person name="Archer D.B."/>
            <person name="Baker S.E."/>
            <person name="Benoit I."/>
            <person name="Brakhage A.A."/>
            <person name="Braus G.H."/>
            <person name="Fischer R."/>
            <person name="Frisvad J.C."/>
            <person name="Goldman G.H."/>
            <person name="Houbraken J."/>
            <person name="Oakley B."/>
            <person name="Pocsi I."/>
            <person name="Scazzocchio C."/>
            <person name="Seiboth B."/>
            <person name="vanKuyk P.A."/>
            <person name="Wortman J."/>
            <person name="Dyer P.S."/>
            <person name="Grigoriev I.V."/>
        </authorList>
    </citation>
    <scope>NUCLEOTIDE SEQUENCE [LARGE SCALE GENOMIC DNA]</scope>
    <source>
        <strain evidence="11">CBS 593.65</strain>
    </source>
</reference>
<keyword evidence="3" id="KW-0862">Zinc</keyword>
<feature type="region of interest" description="Disordered" evidence="8">
    <location>
        <begin position="86"/>
        <end position="143"/>
    </location>
</feature>
<comment type="subcellular location">
    <subcellularLocation>
        <location evidence="1">Nucleus</location>
    </subcellularLocation>
</comment>
<dbReference type="InterPro" id="IPR001138">
    <property type="entry name" value="Zn2Cys6_DnaBD"/>
</dbReference>
<keyword evidence="11" id="KW-1185">Reference proteome</keyword>
<proteinExistence type="predicted"/>
<dbReference type="GO" id="GO:0006351">
    <property type="term" value="P:DNA-templated transcription"/>
    <property type="evidence" value="ECO:0007669"/>
    <property type="project" value="InterPro"/>
</dbReference>
<dbReference type="AlphaFoldDB" id="A0A1L9U084"/>
<evidence type="ECO:0000256" key="8">
    <source>
        <dbReference type="SAM" id="MobiDB-lite"/>
    </source>
</evidence>
<dbReference type="Proteomes" id="UP000184356">
    <property type="component" value="Unassembled WGS sequence"/>
</dbReference>
<dbReference type="CDD" id="cd12148">
    <property type="entry name" value="fungal_TF_MHR"/>
    <property type="match status" value="1"/>
</dbReference>
<dbReference type="GO" id="GO:0005634">
    <property type="term" value="C:nucleus"/>
    <property type="evidence" value="ECO:0007669"/>
    <property type="project" value="UniProtKB-SubCell"/>
</dbReference>
<dbReference type="OrthoDB" id="2154091at2759"/>
<evidence type="ECO:0000256" key="1">
    <source>
        <dbReference type="ARBA" id="ARBA00004123"/>
    </source>
</evidence>
<dbReference type="GeneID" id="63760427"/>
<dbReference type="InterPro" id="IPR036864">
    <property type="entry name" value="Zn2-C6_fun-type_DNA-bd_sf"/>
</dbReference>
<evidence type="ECO:0000256" key="5">
    <source>
        <dbReference type="ARBA" id="ARBA00023125"/>
    </source>
</evidence>
<accession>A0A1L9U084</accession>
<protein>
    <recommendedName>
        <fullName evidence="9">Zn(2)-C6 fungal-type domain-containing protein</fullName>
    </recommendedName>
</protein>
<dbReference type="SMART" id="SM00066">
    <property type="entry name" value="GAL4"/>
    <property type="match status" value="1"/>
</dbReference>
<organism evidence="10 11">
    <name type="scientific">Aspergillus sydowii CBS 593.65</name>
    <dbReference type="NCBI Taxonomy" id="1036612"/>
    <lineage>
        <taxon>Eukaryota</taxon>
        <taxon>Fungi</taxon>
        <taxon>Dikarya</taxon>
        <taxon>Ascomycota</taxon>
        <taxon>Pezizomycotina</taxon>
        <taxon>Eurotiomycetes</taxon>
        <taxon>Eurotiomycetidae</taxon>
        <taxon>Eurotiales</taxon>
        <taxon>Aspergillaceae</taxon>
        <taxon>Aspergillus</taxon>
        <taxon>Aspergillus subgen. Nidulantes</taxon>
    </lineage>
</organism>